<keyword evidence="5" id="KW-1185">Reference proteome</keyword>
<gene>
    <name evidence="4" type="ORF">PCC79_01940</name>
</gene>
<dbReference type="RefSeq" id="WP_232549194.1">
    <property type="nucleotide sequence ID" value="NZ_CP115965.1"/>
</dbReference>
<evidence type="ECO:0000313" key="5">
    <source>
        <dbReference type="Proteomes" id="UP001434337"/>
    </source>
</evidence>
<dbReference type="NCBIfam" id="TIGR00103">
    <property type="entry name" value="DNA_YbaB_EbfC"/>
    <property type="match status" value="1"/>
</dbReference>
<protein>
    <recommendedName>
        <fullName evidence="2">Nucleoid-associated protein PCC79_01940</fullName>
    </recommendedName>
</protein>
<keyword evidence="2" id="KW-0963">Cytoplasm</keyword>
<sequence>MFNTEGGGFDMNALLQQAQAMQEQLANAQADLANQTVTGSAGGDLVVVTMSGTGEVTQVTIDPKAIDPEDAETLGDLIVAAIRDASTQVQTLASAAMPPMPPGLGF</sequence>
<proteinExistence type="inferred from homology"/>
<evidence type="ECO:0000256" key="1">
    <source>
        <dbReference type="ARBA" id="ARBA00023125"/>
    </source>
</evidence>
<organism evidence="4 5">
    <name type="scientific">Propioniciclava soli</name>
    <dbReference type="NCBI Taxonomy" id="2775081"/>
    <lineage>
        <taxon>Bacteria</taxon>
        <taxon>Bacillati</taxon>
        <taxon>Actinomycetota</taxon>
        <taxon>Actinomycetes</taxon>
        <taxon>Propionibacteriales</taxon>
        <taxon>Propionibacteriaceae</taxon>
        <taxon>Propioniciclava</taxon>
    </lineage>
</organism>
<comment type="subcellular location">
    <subcellularLocation>
        <location evidence="2">Cytoplasm</location>
        <location evidence="2">Nucleoid</location>
    </subcellularLocation>
</comment>
<reference evidence="4 5" key="1">
    <citation type="journal article" date="2023" name="Environ Microbiome">
        <title>A coral-associated actinobacterium mitigates coral bleaching under heat stress.</title>
        <authorList>
            <person name="Li J."/>
            <person name="Zou Y."/>
            <person name="Li Q."/>
            <person name="Zhang J."/>
            <person name="Bourne D.G."/>
            <person name="Lyu Y."/>
            <person name="Liu C."/>
            <person name="Zhang S."/>
        </authorList>
    </citation>
    <scope>NUCLEOTIDE SEQUENCE [LARGE SCALE GENOMIC DNA]</scope>
    <source>
        <strain evidence="4 5">SCSIO 13291</strain>
    </source>
</reference>
<dbReference type="SUPFAM" id="SSF82607">
    <property type="entry name" value="YbaB-like"/>
    <property type="match status" value="1"/>
</dbReference>
<dbReference type="InterPro" id="IPR036894">
    <property type="entry name" value="YbaB-like_sf"/>
</dbReference>
<dbReference type="PANTHER" id="PTHR33449:SF1">
    <property type="entry name" value="NUCLEOID-ASSOCIATED PROTEIN YBAB"/>
    <property type="match status" value="1"/>
</dbReference>
<dbReference type="Gene3D" id="3.30.1310.10">
    <property type="entry name" value="Nucleoid-associated protein YbaB-like domain"/>
    <property type="match status" value="1"/>
</dbReference>
<dbReference type="InterPro" id="IPR004401">
    <property type="entry name" value="YbaB/EbfC"/>
</dbReference>
<comment type="subunit">
    <text evidence="2">Homodimer.</text>
</comment>
<name>A0ABZ3CE77_9ACTN</name>
<evidence type="ECO:0000256" key="2">
    <source>
        <dbReference type="HAMAP-Rule" id="MF_00274"/>
    </source>
</evidence>
<feature type="coiled-coil region" evidence="3">
    <location>
        <begin position="11"/>
        <end position="38"/>
    </location>
</feature>
<dbReference type="Pfam" id="PF02575">
    <property type="entry name" value="YbaB_DNA_bd"/>
    <property type="match status" value="1"/>
</dbReference>
<evidence type="ECO:0000313" key="4">
    <source>
        <dbReference type="EMBL" id="WZX00243.1"/>
    </source>
</evidence>
<dbReference type="Proteomes" id="UP001434337">
    <property type="component" value="Chromosome"/>
</dbReference>
<comment type="function">
    <text evidence="2">Binds to DNA and alters its conformation. May be involved in regulation of gene expression, nucleoid organization and DNA protection.</text>
</comment>
<keyword evidence="3" id="KW-0175">Coiled coil</keyword>
<dbReference type="PANTHER" id="PTHR33449">
    <property type="entry name" value="NUCLEOID-ASSOCIATED PROTEIN YBAB"/>
    <property type="match status" value="1"/>
</dbReference>
<comment type="similarity">
    <text evidence="2">Belongs to the YbaB/EbfC family.</text>
</comment>
<accession>A0ABZ3CE77</accession>
<dbReference type="PIRSF" id="PIRSF004555">
    <property type="entry name" value="UCP004555"/>
    <property type="match status" value="1"/>
</dbReference>
<dbReference type="HAMAP" id="MF_00274">
    <property type="entry name" value="DNA_YbaB_EbfC"/>
    <property type="match status" value="1"/>
</dbReference>
<keyword evidence="1 2" id="KW-0238">DNA-binding</keyword>
<evidence type="ECO:0000256" key="3">
    <source>
        <dbReference type="SAM" id="Coils"/>
    </source>
</evidence>
<dbReference type="EMBL" id="CP115965">
    <property type="protein sequence ID" value="WZX00243.1"/>
    <property type="molecule type" value="Genomic_DNA"/>
</dbReference>